<feature type="transmembrane region" description="Helical" evidence="1">
    <location>
        <begin position="350"/>
        <end position="370"/>
    </location>
</feature>
<feature type="transmembrane region" description="Helical" evidence="1">
    <location>
        <begin position="486"/>
        <end position="505"/>
    </location>
</feature>
<feature type="transmembrane region" description="Helical" evidence="1">
    <location>
        <begin position="525"/>
        <end position="542"/>
    </location>
</feature>
<sequence length="574" mass="63412">MKHVCKHPLGSSVHILMLDWIAQFLRVIEPPKSPAQIEAEQWLIYFKIRGSTYRYIPFQRWMLFAAAFVSQICCGSIYSWSVINGIVGEYLFDDKASGLASLPFYIAYGTLGLTAAFFGPFIESNGPRTSMWLGAVFTVLGCIITFFSLLLKSLIGLCVGYGLFCGMGAGINYIVPIAPLQKWYPDLRGTAAGFAVCGFGLSGVVWGGTFQILVKSVGLSNMFLLLGPIFGIDFFLCGTVLRTPPPNYLVHGKDMHGVKHSLASTCESAGEDRRIAMIDPSPARKQSERTNFCTVNEDNTTIMLEDIQIVNYVKAHDYMEDELEADAKVYHTKIKQLSLSQCLRSWEFRFLYLTYLSAFTFGILFVPQFVDVYTLVFKQSSQEGVFLGIGFCVFNSIGRILCPYLSDVCIRVLGWNPAFARKMIFVVTITAQAALLPWLQILVAQPTNPRVFEIVLWVVGFLVGGSSGAVPSLCTDLFGVFNTGSVFGVLLTCGSLIGLGGGAIMSASLNTWKAQNLSAVYAGNIRWIHVVTALGLIFVTLVRTNPVDRFYPTGYQYSFRGRPIILCKSKSQNK</sequence>
<feature type="transmembrane region" description="Helical" evidence="1">
    <location>
        <begin position="129"/>
        <end position="148"/>
    </location>
</feature>
<accession>A0A1W0A5I9</accession>
<dbReference type="STRING" id="74557.A0A1W0A5I9"/>
<feature type="transmembrane region" description="Helical" evidence="1">
    <location>
        <begin position="61"/>
        <end position="82"/>
    </location>
</feature>
<name>A0A1W0A5I9_9STRA</name>
<feature type="transmembrane region" description="Helical" evidence="1">
    <location>
        <begin position="154"/>
        <end position="175"/>
    </location>
</feature>
<dbReference type="InterPro" id="IPR036259">
    <property type="entry name" value="MFS_trans_sf"/>
</dbReference>
<dbReference type="AlphaFoldDB" id="A0A1W0A5I9"/>
<dbReference type="Gene3D" id="1.20.1250.20">
    <property type="entry name" value="MFS general substrate transporter like domains"/>
    <property type="match status" value="1"/>
</dbReference>
<organism evidence="2 3">
    <name type="scientific">Thraustotheca clavata</name>
    <dbReference type="NCBI Taxonomy" id="74557"/>
    <lineage>
        <taxon>Eukaryota</taxon>
        <taxon>Sar</taxon>
        <taxon>Stramenopiles</taxon>
        <taxon>Oomycota</taxon>
        <taxon>Saprolegniomycetes</taxon>
        <taxon>Saprolegniales</taxon>
        <taxon>Achlyaceae</taxon>
        <taxon>Thraustotheca</taxon>
    </lineage>
</organism>
<feature type="transmembrane region" description="Helical" evidence="1">
    <location>
        <begin position="102"/>
        <end position="122"/>
    </location>
</feature>
<reference evidence="2 3" key="1">
    <citation type="journal article" date="2014" name="Genome Biol. Evol.">
        <title>The secreted proteins of Achlya hypogyna and Thraustotheca clavata identify the ancestral oomycete secretome and reveal gene acquisitions by horizontal gene transfer.</title>
        <authorList>
            <person name="Misner I."/>
            <person name="Blouin N."/>
            <person name="Leonard G."/>
            <person name="Richards T.A."/>
            <person name="Lane C.E."/>
        </authorList>
    </citation>
    <scope>NUCLEOTIDE SEQUENCE [LARGE SCALE GENOMIC DNA]</scope>
    <source>
        <strain evidence="2 3">ATCC 34112</strain>
    </source>
</reference>
<feature type="transmembrane region" description="Helical" evidence="1">
    <location>
        <begin position="423"/>
        <end position="442"/>
    </location>
</feature>
<keyword evidence="1" id="KW-0472">Membrane</keyword>
<evidence type="ECO:0000256" key="1">
    <source>
        <dbReference type="SAM" id="Phobius"/>
    </source>
</evidence>
<protein>
    <submittedName>
        <fullName evidence="2">Major Facilitator Superfamily (MFS)</fullName>
    </submittedName>
</protein>
<dbReference type="Proteomes" id="UP000243217">
    <property type="component" value="Unassembled WGS sequence"/>
</dbReference>
<keyword evidence="3" id="KW-1185">Reference proteome</keyword>
<dbReference type="EMBL" id="JNBS01000447">
    <property type="protein sequence ID" value="OQS05542.1"/>
    <property type="molecule type" value="Genomic_DNA"/>
</dbReference>
<evidence type="ECO:0000313" key="3">
    <source>
        <dbReference type="Proteomes" id="UP000243217"/>
    </source>
</evidence>
<proteinExistence type="predicted"/>
<dbReference type="Pfam" id="PF07690">
    <property type="entry name" value="MFS_1"/>
    <property type="match status" value="1"/>
</dbReference>
<feature type="transmembrane region" description="Helical" evidence="1">
    <location>
        <begin position="222"/>
        <end position="241"/>
    </location>
</feature>
<keyword evidence="1" id="KW-1133">Transmembrane helix</keyword>
<dbReference type="GO" id="GO:0022857">
    <property type="term" value="F:transmembrane transporter activity"/>
    <property type="evidence" value="ECO:0007669"/>
    <property type="project" value="InterPro"/>
</dbReference>
<feature type="transmembrane region" description="Helical" evidence="1">
    <location>
        <begin position="454"/>
        <end position="474"/>
    </location>
</feature>
<dbReference type="PANTHER" id="PTHR11360">
    <property type="entry name" value="MONOCARBOXYLATE TRANSPORTER"/>
    <property type="match status" value="1"/>
</dbReference>
<dbReference type="InterPro" id="IPR050327">
    <property type="entry name" value="Proton-linked_MCT"/>
</dbReference>
<evidence type="ECO:0000313" key="2">
    <source>
        <dbReference type="EMBL" id="OQS05542.1"/>
    </source>
</evidence>
<dbReference type="OrthoDB" id="410267at2759"/>
<feature type="transmembrane region" description="Helical" evidence="1">
    <location>
        <begin position="385"/>
        <end position="402"/>
    </location>
</feature>
<dbReference type="InterPro" id="IPR011701">
    <property type="entry name" value="MFS"/>
</dbReference>
<gene>
    <name evidence="2" type="ORF">THRCLA_02353</name>
</gene>
<dbReference type="SUPFAM" id="SSF103473">
    <property type="entry name" value="MFS general substrate transporter"/>
    <property type="match status" value="1"/>
</dbReference>
<feature type="transmembrane region" description="Helical" evidence="1">
    <location>
        <begin position="187"/>
        <end position="210"/>
    </location>
</feature>
<comment type="caution">
    <text evidence="2">The sequence shown here is derived from an EMBL/GenBank/DDBJ whole genome shotgun (WGS) entry which is preliminary data.</text>
</comment>
<keyword evidence="1" id="KW-0812">Transmembrane</keyword>
<dbReference type="PANTHER" id="PTHR11360:SF317">
    <property type="entry name" value="MAJOR FACILITATOR SUPERFAMILY (MFS) PROFILE DOMAIN-CONTAINING PROTEIN-RELATED"/>
    <property type="match status" value="1"/>
</dbReference>